<dbReference type="AlphaFoldDB" id="A0A0A1U4G7"/>
<gene>
    <name evidence="1" type="ORF">EIN_485080</name>
</gene>
<accession>A0A0A1U4G7</accession>
<keyword evidence="2" id="KW-1185">Reference proteome</keyword>
<feature type="non-terminal residue" evidence="1">
    <location>
        <position position="1"/>
    </location>
</feature>
<proteinExistence type="predicted"/>
<name>A0A0A1U4G7_ENTIV</name>
<sequence length="131" mass="15277">MHYKFGTMMSARAYKQKRVVTDSTLESRNYIVYQEGIFLSLLNKHCQLITISRPTKKAIVTKQYIKINTITINNETINVADLVEKRCRDRLEKDKTSGIKVGSAVRRFTLNKTTEVHHFLMDLLQLFGYVF</sequence>
<evidence type="ECO:0000313" key="2">
    <source>
        <dbReference type="Proteomes" id="UP000014680"/>
    </source>
</evidence>
<organism evidence="1 2">
    <name type="scientific">Entamoeba invadens IP1</name>
    <dbReference type="NCBI Taxonomy" id="370355"/>
    <lineage>
        <taxon>Eukaryota</taxon>
        <taxon>Amoebozoa</taxon>
        <taxon>Evosea</taxon>
        <taxon>Archamoebae</taxon>
        <taxon>Mastigamoebida</taxon>
        <taxon>Entamoebidae</taxon>
        <taxon>Entamoeba</taxon>
    </lineage>
</organism>
<dbReference type="GeneID" id="14888151"/>
<dbReference type="Proteomes" id="UP000014680">
    <property type="component" value="Unassembled WGS sequence"/>
</dbReference>
<reference evidence="1 2" key="1">
    <citation type="submission" date="2012-10" db="EMBL/GenBank/DDBJ databases">
        <authorList>
            <person name="Zafar N."/>
            <person name="Inman J."/>
            <person name="Hall N."/>
            <person name="Lorenzi H."/>
            <person name="Caler E."/>
        </authorList>
    </citation>
    <scope>NUCLEOTIDE SEQUENCE [LARGE SCALE GENOMIC DNA]</scope>
    <source>
        <strain evidence="1 2">IP1</strain>
    </source>
</reference>
<feature type="non-terminal residue" evidence="1">
    <location>
        <position position="131"/>
    </location>
</feature>
<dbReference type="EMBL" id="KB206670">
    <property type="protein sequence ID" value="ELP89146.1"/>
    <property type="molecule type" value="Genomic_DNA"/>
</dbReference>
<evidence type="ECO:0000313" key="1">
    <source>
        <dbReference type="EMBL" id="ELP89146.1"/>
    </source>
</evidence>
<protein>
    <submittedName>
        <fullName evidence="1">Uncharacterized protein</fullName>
    </submittedName>
</protein>
<dbReference type="KEGG" id="eiv:EIN_485080"/>
<dbReference type="RefSeq" id="XP_004255917.1">
    <property type="nucleotide sequence ID" value="XM_004255869.1"/>
</dbReference>
<dbReference type="VEuPathDB" id="AmoebaDB:EIN_485080"/>